<dbReference type="AlphaFoldDB" id="A0A194AFA8"/>
<dbReference type="InterPro" id="IPR051538">
    <property type="entry name" value="Acyl-CoA_Synth/Transferase"/>
</dbReference>
<dbReference type="PANTHER" id="PTHR43334">
    <property type="entry name" value="ACETATE--COA LIGASE [ADP-FORMING]"/>
    <property type="match status" value="1"/>
</dbReference>
<dbReference type="GO" id="GO:0005524">
    <property type="term" value="F:ATP binding"/>
    <property type="evidence" value="ECO:0007669"/>
    <property type="project" value="UniProtKB-KW"/>
</dbReference>
<name>A0A194AFA8_9BACT</name>
<reference evidence="6" key="1">
    <citation type="submission" date="2016-06" db="EMBL/GenBank/DDBJ databases">
        <title>Draft genome sequence of Desulfoplanes formicivorans strain Pf12B.</title>
        <authorList>
            <person name="Watanabe M."/>
            <person name="Kojima H."/>
            <person name="Fukui M."/>
        </authorList>
    </citation>
    <scope>NUCLEOTIDE SEQUENCE [LARGE SCALE GENOMIC DNA]</scope>
    <source>
        <strain evidence="6">Pf12B</strain>
    </source>
</reference>
<keyword evidence="3" id="KW-0067">ATP-binding</keyword>
<evidence type="ECO:0000256" key="2">
    <source>
        <dbReference type="ARBA" id="ARBA00022741"/>
    </source>
</evidence>
<dbReference type="Proteomes" id="UP000095200">
    <property type="component" value="Unassembled WGS sequence"/>
</dbReference>
<dbReference type="SUPFAM" id="SSF51735">
    <property type="entry name" value="NAD(P)-binding Rossmann-fold domains"/>
    <property type="match status" value="1"/>
</dbReference>
<accession>A0A194AFA8</accession>
<evidence type="ECO:0000256" key="3">
    <source>
        <dbReference type="ARBA" id="ARBA00022840"/>
    </source>
</evidence>
<dbReference type="Pfam" id="PF13380">
    <property type="entry name" value="CoA_binding_2"/>
    <property type="match status" value="1"/>
</dbReference>
<dbReference type="InterPro" id="IPR032875">
    <property type="entry name" value="Succ_CoA_lig_flav_dom"/>
</dbReference>
<evidence type="ECO:0000313" key="6">
    <source>
        <dbReference type="Proteomes" id="UP000095200"/>
    </source>
</evidence>
<dbReference type="Pfam" id="PF13549">
    <property type="entry name" value="ATP-grasp_5"/>
    <property type="match status" value="1"/>
</dbReference>
<sequence>MRVTSLDPLFLPRSIAVIGESGREGGLVWSVVTRMVTSGYRGRVMPVVPGGEDVYGLQACDGVENLPKGVELAIMCLKLADLIPVLDELGRGGVKCVICLASGETETRADEFGLEQRVNALVRKWGMTLVGPKSLGLINTVQGVNASVCLPSVSPGNIAFFSQSDALTLSILDLARDELGFSKCMSLGNRSRISETDLLAFLVNDPDTAVIAGYMEAVGDAPRFLRTAQDVTKKKPVVVVRPGTTPKGQTAALFHRDAMFGFAKTYATVFKQTGIIATPDIPSFLALLKGFSKQPLPEGNNVAVVTNSGSFGVLAADAAATCGFDLPCFSRETMQGLGEMLPGHGGVYNPVVMEPTLSFRVWKRIIGKLEDDPLVHIVVVVVVPRYGMDIEELATSLVSSLVAVRKTVCVCVPGGPAALEARRIFESTSLPCYDNLEQALYTVRSMREYRQWQRKPYPVEVCYRRDSPKIRKIIDDARDAGMYELQGIEAQPLLMAYELTFWEMKLARTAKSAAKMARKMGFPVALKLASPQADMVGREQVVDVDDNKSVYEAFWEITEGVRRVWPEIFISGCLVQKTAPPTARRVCIRLMRDPQFGPLISFALDGGCDNDQAGIAHRLAPLSLQDAHDIIREPWAFPVLRGSRGEPGAHLRSLEDVLLTVSQLAMDCPEILELELSPVFVDDQQTVIGNARVVLSPRA</sequence>
<feature type="domain" description="CoA-binding" evidence="4">
    <location>
        <begin position="9"/>
        <end position="104"/>
    </location>
</feature>
<dbReference type="GO" id="GO:0016874">
    <property type="term" value="F:ligase activity"/>
    <property type="evidence" value="ECO:0007669"/>
    <property type="project" value="UniProtKB-KW"/>
</dbReference>
<dbReference type="InterPro" id="IPR036291">
    <property type="entry name" value="NAD(P)-bd_dom_sf"/>
</dbReference>
<dbReference type="RefSeq" id="WP_069857504.1">
    <property type="nucleotide sequence ID" value="NZ_BDFE01000008.1"/>
</dbReference>
<dbReference type="InterPro" id="IPR003781">
    <property type="entry name" value="CoA-bd"/>
</dbReference>
<evidence type="ECO:0000256" key="1">
    <source>
        <dbReference type="ARBA" id="ARBA00022598"/>
    </source>
</evidence>
<evidence type="ECO:0000259" key="4">
    <source>
        <dbReference type="SMART" id="SM00881"/>
    </source>
</evidence>
<keyword evidence="6" id="KW-1185">Reference proteome</keyword>
<dbReference type="InterPro" id="IPR016102">
    <property type="entry name" value="Succinyl-CoA_synth-like"/>
</dbReference>
<dbReference type="InterPro" id="IPR013815">
    <property type="entry name" value="ATP_grasp_subdomain_1"/>
</dbReference>
<dbReference type="STRING" id="1592317.DPF_0719"/>
<comment type="caution">
    <text evidence="5">The sequence shown here is derived from an EMBL/GenBank/DDBJ whole genome shotgun (WGS) entry which is preliminary data.</text>
</comment>
<dbReference type="Gene3D" id="3.40.50.261">
    <property type="entry name" value="Succinyl-CoA synthetase domains"/>
    <property type="match status" value="2"/>
</dbReference>
<dbReference type="Pfam" id="PF13607">
    <property type="entry name" value="Succ_CoA_lig"/>
    <property type="match status" value="1"/>
</dbReference>
<organism evidence="5 6">
    <name type="scientific">Desulfoplanes formicivorans</name>
    <dbReference type="NCBI Taxonomy" id="1592317"/>
    <lineage>
        <taxon>Bacteria</taxon>
        <taxon>Pseudomonadati</taxon>
        <taxon>Thermodesulfobacteriota</taxon>
        <taxon>Desulfovibrionia</taxon>
        <taxon>Desulfovibrionales</taxon>
        <taxon>Desulfoplanaceae</taxon>
        <taxon>Desulfoplanes</taxon>
    </lineage>
</organism>
<dbReference type="EMBL" id="BDFE01000008">
    <property type="protein sequence ID" value="GAU08018.1"/>
    <property type="molecule type" value="Genomic_DNA"/>
</dbReference>
<dbReference type="PANTHER" id="PTHR43334:SF1">
    <property type="entry name" value="3-HYDROXYPROPIONATE--COA LIGASE [ADP-FORMING]"/>
    <property type="match status" value="1"/>
</dbReference>
<dbReference type="SMART" id="SM00881">
    <property type="entry name" value="CoA_binding"/>
    <property type="match status" value="1"/>
</dbReference>
<gene>
    <name evidence="5" type="ORF">DPF_0719</name>
</gene>
<evidence type="ECO:0000313" key="5">
    <source>
        <dbReference type="EMBL" id="GAU08018.1"/>
    </source>
</evidence>
<dbReference type="Gene3D" id="3.40.50.720">
    <property type="entry name" value="NAD(P)-binding Rossmann-like Domain"/>
    <property type="match status" value="1"/>
</dbReference>
<dbReference type="SUPFAM" id="SSF52210">
    <property type="entry name" value="Succinyl-CoA synthetase domains"/>
    <property type="match status" value="2"/>
</dbReference>
<keyword evidence="1" id="KW-0436">Ligase</keyword>
<dbReference type="SUPFAM" id="SSF56059">
    <property type="entry name" value="Glutathione synthetase ATP-binding domain-like"/>
    <property type="match status" value="1"/>
</dbReference>
<dbReference type="Gene3D" id="3.30.470.20">
    <property type="entry name" value="ATP-grasp fold, B domain"/>
    <property type="match status" value="1"/>
</dbReference>
<dbReference type="OrthoDB" id="9807426at2"/>
<protein>
    <submittedName>
        <fullName evidence="5">Acyl-CoA synthetase</fullName>
    </submittedName>
</protein>
<dbReference type="Gene3D" id="3.30.1490.20">
    <property type="entry name" value="ATP-grasp fold, A domain"/>
    <property type="match status" value="1"/>
</dbReference>
<proteinExistence type="predicted"/>
<keyword evidence="2" id="KW-0547">Nucleotide-binding</keyword>